<comment type="caution">
    <text evidence="2">The sequence shown here is derived from an EMBL/GenBank/DDBJ whole genome shotgun (WGS) entry which is preliminary data.</text>
</comment>
<organism evidence="2 3">
    <name type="scientific">Ophiocordyceps australis</name>
    <dbReference type="NCBI Taxonomy" id="1399860"/>
    <lineage>
        <taxon>Eukaryota</taxon>
        <taxon>Fungi</taxon>
        <taxon>Dikarya</taxon>
        <taxon>Ascomycota</taxon>
        <taxon>Pezizomycotina</taxon>
        <taxon>Sordariomycetes</taxon>
        <taxon>Hypocreomycetidae</taxon>
        <taxon>Hypocreales</taxon>
        <taxon>Ophiocordycipitaceae</taxon>
        <taxon>Ophiocordyceps</taxon>
    </lineage>
</organism>
<feature type="domain" description="Dienelactone hydrolase" evidence="1">
    <location>
        <begin position="38"/>
        <end position="253"/>
    </location>
</feature>
<name>A0A2C5ZW49_9HYPO</name>
<dbReference type="SUPFAM" id="SSF53474">
    <property type="entry name" value="alpha/beta-Hydrolases"/>
    <property type="match status" value="1"/>
</dbReference>
<dbReference type="PANTHER" id="PTHR47668:SF1">
    <property type="entry name" value="DIENELACTONE HYDROLASE DOMAIN-CONTAINING PROTEIN-RELATED"/>
    <property type="match status" value="1"/>
</dbReference>
<dbReference type="EMBL" id="NJEU01000007">
    <property type="protein sequence ID" value="PHH83611.1"/>
    <property type="molecule type" value="Genomic_DNA"/>
</dbReference>
<dbReference type="InterPro" id="IPR002925">
    <property type="entry name" value="Dienelactn_hydro"/>
</dbReference>
<dbReference type="AlphaFoldDB" id="A0A2C5ZW49"/>
<dbReference type="GO" id="GO:0016787">
    <property type="term" value="F:hydrolase activity"/>
    <property type="evidence" value="ECO:0007669"/>
    <property type="project" value="InterPro"/>
</dbReference>
<dbReference type="Gene3D" id="3.40.50.1820">
    <property type="entry name" value="alpha/beta hydrolase"/>
    <property type="match status" value="1"/>
</dbReference>
<dbReference type="InterPro" id="IPR029058">
    <property type="entry name" value="AB_hydrolase_fold"/>
</dbReference>
<dbReference type="PANTHER" id="PTHR47668">
    <property type="entry name" value="DIENELACTONE HYDROLASE FAMILY PROTEIN (AFU_ORTHOLOGUE AFUA_6G01940)"/>
    <property type="match status" value="1"/>
</dbReference>
<reference evidence="2 3" key="1">
    <citation type="submission" date="2017-06" db="EMBL/GenBank/DDBJ databases">
        <title>Ant-infecting Ophiocordyceps genomes reveal a high diversity of potential behavioral manipulation genes and a possible major role for enterotoxins.</title>
        <authorList>
            <person name="De Bekker C."/>
            <person name="Evans H.C."/>
            <person name="Brachmann A."/>
            <person name="Hughes D.P."/>
        </authorList>
    </citation>
    <scope>NUCLEOTIDE SEQUENCE [LARGE SCALE GENOMIC DNA]</scope>
    <source>
        <strain evidence="2 3">1348a</strain>
    </source>
</reference>
<evidence type="ECO:0000313" key="2">
    <source>
        <dbReference type="EMBL" id="PHH83611.1"/>
    </source>
</evidence>
<proteinExistence type="predicted"/>
<dbReference type="Proteomes" id="UP000224854">
    <property type="component" value="Unassembled WGS sequence"/>
</dbReference>
<accession>A0A2C5ZW49</accession>
<dbReference type="Pfam" id="PF01738">
    <property type="entry name" value="DLH"/>
    <property type="match status" value="1"/>
</dbReference>
<evidence type="ECO:0000313" key="3">
    <source>
        <dbReference type="Proteomes" id="UP000224854"/>
    </source>
</evidence>
<evidence type="ECO:0000259" key="1">
    <source>
        <dbReference type="Pfam" id="PF01738"/>
    </source>
</evidence>
<sequence>MSTMKATHGHNEACCNIPPVVSHGYKAKGSYEDIGGYKTYVTGPPDATKALIVIYDIFGYFDQTLQGADIMAHGHDEHKYRVFIPDWFMGKPCPIEWYPPDNEEKQKKLGAFFQEFPPPKIVSKVPDYVKAVREKNPSISKLGIVGYCWGGKVATLAAKDGSGLFAIAASVHPAMVDPADADGVKIPLVLLASKEEPADQVDEFSKRLTGPKHVETFKDQVHGWMAARADLSDKRVKEEYERGYKTLLTFFSNNF</sequence>
<gene>
    <name evidence="2" type="ORF">CDD82_6639</name>
</gene>
<protein>
    <recommendedName>
        <fullName evidence="1">Dienelactone hydrolase domain-containing protein</fullName>
    </recommendedName>
</protein>
<keyword evidence="3" id="KW-1185">Reference proteome</keyword>
<dbReference type="OrthoDB" id="2147163at2759"/>